<keyword evidence="1" id="KW-1133">Transmembrane helix</keyword>
<sequence>MRILVLGAYGLIGATVAERLAGAGHTVTGFGRQVGAAALARPHIAWIAGDIAALTQPADWAPVIAGMEVVVNCAGALQDGLRDDVQAVQDTAMRALWQACAASGVRRVIQVSAAGAAPDAPTLFMRSKAAADAALAGQDLDWVVLRPGLVWAPTAYGATALLRALAAWPRRLPLPLPLAGARVQTIGVEDLADAVLDAAEGRVAARATYDLVEAESHSLAGIVTALRAWSGRPAARIVPAHSSLARIVGRACDLLGRLGWRAPLRSTAIVELARGVRGDPKAWLAAGGRPVRAFAETLRRGPATLQDRWFGGLWLMRPLLIAVLAGFWCASGAIALAQPGAAAAVLVARGMSEASALSVVLGGAVLDVALGSLVLLRRTMPFAARGMVLTSLAYLVGGTIVAPDLWADPSGPLMKVVPAMLPAAMLLALADER</sequence>
<gene>
    <name evidence="3" type="ORF">GWK16_02860</name>
</gene>
<dbReference type="InterPro" id="IPR036291">
    <property type="entry name" value="NAD(P)-bd_dom_sf"/>
</dbReference>
<dbReference type="GO" id="GO:0044877">
    <property type="term" value="F:protein-containing complex binding"/>
    <property type="evidence" value="ECO:0007669"/>
    <property type="project" value="TreeGrafter"/>
</dbReference>
<organism evidence="3 4">
    <name type="scientific">Neoroseomonas marina</name>
    <dbReference type="NCBI Taxonomy" id="1232220"/>
    <lineage>
        <taxon>Bacteria</taxon>
        <taxon>Pseudomonadati</taxon>
        <taxon>Pseudomonadota</taxon>
        <taxon>Alphaproteobacteria</taxon>
        <taxon>Acetobacterales</taxon>
        <taxon>Acetobacteraceae</taxon>
        <taxon>Neoroseomonas</taxon>
    </lineage>
</organism>
<keyword evidence="4" id="KW-1185">Reference proteome</keyword>
<comment type="caution">
    <text evidence="3">The sequence shown here is derived from an EMBL/GenBank/DDBJ whole genome shotgun (WGS) entry which is preliminary data.</text>
</comment>
<keyword evidence="1" id="KW-0472">Membrane</keyword>
<dbReference type="InterPro" id="IPR051207">
    <property type="entry name" value="ComplexI_NDUFA9_subunit"/>
</dbReference>
<dbReference type="Proteomes" id="UP000548582">
    <property type="component" value="Unassembled WGS sequence"/>
</dbReference>
<dbReference type="PANTHER" id="PTHR12126">
    <property type="entry name" value="NADH-UBIQUINONE OXIDOREDUCTASE 39 KDA SUBUNIT-RELATED"/>
    <property type="match status" value="1"/>
</dbReference>
<dbReference type="Gene3D" id="3.40.50.720">
    <property type="entry name" value="NAD(P)-binding Rossmann-like Domain"/>
    <property type="match status" value="1"/>
</dbReference>
<dbReference type="PANTHER" id="PTHR12126:SF11">
    <property type="entry name" value="NADH DEHYDROGENASE [UBIQUINONE] 1 ALPHA SUBCOMPLEX SUBUNIT 9, MITOCHONDRIAL"/>
    <property type="match status" value="1"/>
</dbReference>
<feature type="transmembrane region" description="Helical" evidence="1">
    <location>
        <begin position="354"/>
        <end position="376"/>
    </location>
</feature>
<dbReference type="AlphaFoldDB" id="A0A848E9C5"/>
<dbReference type="RefSeq" id="WP_170052445.1">
    <property type="nucleotide sequence ID" value="NZ_JABBKX010000001.1"/>
</dbReference>
<feature type="transmembrane region" description="Helical" evidence="1">
    <location>
        <begin position="319"/>
        <end position="348"/>
    </location>
</feature>
<evidence type="ECO:0000313" key="4">
    <source>
        <dbReference type="Proteomes" id="UP000548582"/>
    </source>
</evidence>
<dbReference type="EMBL" id="JABBKX010000001">
    <property type="protein sequence ID" value="NMJ40167.1"/>
    <property type="molecule type" value="Genomic_DNA"/>
</dbReference>
<feature type="domain" description="NAD(P)-binding" evidence="2">
    <location>
        <begin position="7"/>
        <end position="149"/>
    </location>
</feature>
<keyword evidence="1" id="KW-0812">Transmembrane</keyword>
<dbReference type="Pfam" id="PF13460">
    <property type="entry name" value="NAD_binding_10"/>
    <property type="match status" value="1"/>
</dbReference>
<accession>A0A848E9C5</accession>
<evidence type="ECO:0000313" key="3">
    <source>
        <dbReference type="EMBL" id="NMJ40167.1"/>
    </source>
</evidence>
<reference evidence="3 4" key="1">
    <citation type="submission" date="2020-03" db="EMBL/GenBank/DDBJ databases">
        <authorList>
            <person name="Sun Q."/>
        </authorList>
    </citation>
    <scope>NUCLEOTIDE SEQUENCE [LARGE SCALE GENOMIC DNA]</scope>
    <source>
        <strain evidence="3 4">JC162</strain>
    </source>
</reference>
<name>A0A848E9C5_9PROT</name>
<evidence type="ECO:0000259" key="2">
    <source>
        <dbReference type="Pfam" id="PF13460"/>
    </source>
</evidence>
<proteinExistence type="predicted"/>
<protein>
    <submittedName>
        <fullName evidence="3">SDR family oxidoreductase</fullName>
    </submittedName>
</protein>
<feature type="transmembrane region" description="Helical" evidence="1">
    <location>
        <begin position="388"/>
        <end position="407"/>
    </location>
</feature>
<dbReference type="InterPro" id="IPR016040">
    <property type="entry name" value="NAD(P)-bd_dom"/>
</dbReference>
<evidence type="ECO:0000256" key="1">
    <source>
        <dbReference type="SAM" id="Phobius"/>
    </source>
</evidence>
<dbReference type="SUPFAM" id="SSF51735">
    <property type="entry name" value="NAD(P)-binding Rossmann-fold domains"/>
    <property type="match status" value="1"/>
</dbReference>
<dbReference type="Pfam" id="PF13781">
    <property type="entry name" value="DoxX_3"/>
    <property type="match status" value="1"/>
</dbReference>
<dbReference type="InterPro" id="IPR025695">
    <property type="entry name" value="DoxX-like"/>
</dbReference>